<accession>A0A9D2D757</accession>
<gene>
    <name evidence="3" type="ORF">H9726_04320</name>
</gene>
<reference evidence="3" key="2">
    <citation type="submission" date="2021-04" db="EMBL/GenBank/DDBJ databases">
        <authorList>
            <person name="Gilroy R."/>
        </authorList>
    </citation>
    <scope>NUCLEOTIDE SEQUENCE</scope>
    <source>
        <strain evidence="3">CHK192-19661</strain>
    </source>
</reference>
<feature type="domain" description="Thiamine pyrophosphate enzyme TPP-binding" evidence="2">
    <location>
        <begin position="58"/>
        <end position="208"/>
    </location>
</feature>
<reference evidence="3" key="1">
    <citation type="journal article" date="2021" name="PeerJ">
        <title>Extensive microbial diversity within the chicken gut microbiome revealed by metagenomics and culture.</title>
        <authorList>
            <person name="Gilroy R."/>
            <person name="Ravi A."/>
            <person name="Getino M."/>
            <person name="Pursley I."/>
            <person name="Horton D.L."/>
            <person name="Alikhan N.F."/>
            <person name="Baker D."/>
            <person name="Gharbi K."/>
            <person name="Hall N."/>
            <person name="Watson M."/>
            <person name="Adriaenssens E.M."/>
            <person name="Foster-Nyarko E."/>
            <person name="Jarju S."/>
            <person name="Secka A."/>
            <person name="Antonio M."/>
            <person name="Oren A."/>
            <person name="Chaudhuri R.R."/>
            <person name="La Ragione R."/>
            <person name="Hildebrand F."/>
            <person name="Pallen M.J."/>
        </authorList>
    </citation>
    <scope>NUCLEOTIDE SEQUENCE</scope>
    <source>
        <strain evidence="3">CHK192-19661</strain>
    </source>
</reference>
<comment type="caution">
    <text evidence="3">The sequence shown here is derived from an EMBL/GenBank/DDBJ whole genome shotgun (WGS) entry which is preliminary data.</text>
</comment>
<dbReference type="InterPro" id="IPR011766">
    <property type="entry name" value="TPP_enzyme_TPP-bd"/>
</dbReference>
<organism evidence="3 4">
    <name type="scientific">Candidatus Borkfalkia avicola</name>
    <dbReference type="NCBI Taxonomy" id="2838503"/>
    <lineage>
        <taxon>Bacteria</taxon>
        <taxon>Bacillati</taxon>
        <taxon>Bacillota</taxon>
        <taxon>Clostridia</taxon>
        <taxon>Christensenellales</taxon>
        <taxon>Christensenellaceae</taxon>
        <taxon>Candidatus Borkfalkia</taxon>
    </lineage>
</organism>
<dbReference type="EMBL" id="DXCF01000021">
    <property type="protein sequence ID" value="HIZ09696.1"/>
    <property type="molecule type" value="Genomic_DNA"/>
</dbReference>
<dbReference type="InterPro" id="IPR029061">
    <property type="entry name" value="THDP-binding"/>
</dbReference>
<dbReference type="GO" id="GO:0016625">
    <property type="term" value="F:oxidoreductase activity, acting on the aldehyde or oxo group of donors, iron-sulfur protein as acceptor"/>
    <property type="evidence" value="ECO:0007669"/>
    <property type="project" value="UniProtKB-ARBA"/>
</dbReference>
<evidence type="ECO:0000313" key="3">
    <source>
        <dbReference type="EMBL" id="HIZ09696.1"/>
    </source>
</evidence>
<dbReference type="AlphaFoldDB" id="A0A9D2D757"/>
<evidence type="ECO:0000256" key="1">
    <source>
        <dbReference type="ARBA" id="ARBA00023002"/>
    </source>
</evidence>
<evidence type="ECO:0000259" key="2">
    <source>
        <dbReference type="Pfam" id="PF02775"/>
    </source>
</evidence>
<dbReference type="Gene3D" id="3.40.50.970">
    <property type="match status" value="1"/>
</dbReference>
<dbReference type="Proteomes" id="UP000824025">
    <property type="component" value="Unassembled WGS sequence"/>
</dbReference>
<dbReference type="PANTHER" id="PTHR48084">
    <property type="entry name" value="2-OXOGLUTARATE OXIDOREDUCTASE SUBUNIT KORB-RELATED"/>
    <property type="match status" value="1"/>
</dbReference>
<proteinExistence type="predicted"/>
<dbReference type="SUPFAM" id="SSF52518">
    <property type="entry name" value="Thiamin diphosphate-binding fold (THDP-binding)"/>
    <property type="match status" value="1"/>
</dbReference>
<name>A0A9D2D757_9FIRM</name>
<dbReference type="GO" id="GO:0045333">
    <property type="term" value="P:cellular respiration"/>
    <property type="evidence" value="ECO:0007669"/>
    <property type="project" value="UniProtKB-ARBA"/>
</dbReference>
<evidence type="ECO:0000313" key="4">
    <source>
        <dbReference type="Proteomes" id="UP000824025"/>
    </source>
</evidence>
<dbReference type="CDD" id="cd03375">
    <property type="entry name" value="TPP_OGFOR"/>
    <property type="match status" value="1"/>
</dbReference>
<dbReference type="PANTHER" id="PTHR48084:SF3">
    <property type="entry name" value="SUBUNIT OF PYRUVATE:FLAVODOXIN OXIDOREDUCTASE"/>
    <property type="match status" value="1"/>
</dbReference>
<protein>
    <recommendedName>
        <fullName evidence="2">Thiamine pyrophosphate enzyme TPP-binding domain-containing protein</fullName>
    </recommendedName>
</protein>
<dbReference type="InterPro" id="IPR051457">
    <property type="entry name" value="2-oxoacid:Fd_oxidoreductase"/>
</dbReference>
<sequence>MKVFEKTKMLTDAHMHYCPGCTHGIVHRLVAESIEELGLQEKCVGIAPVGCAVFAYDYFNCDMQEAAHGRAPAVATGIKRTHPESLVFVYQGDGDLASIGMAETVHAAARGENITIIFINNSIYGMTGGQMAPTTLIGQKATTCQNGRDPAVNGYPIRVCELLATLDAPYYIERVSTHDVKHVLAAKKAIRKALQFQAEGRGYTFVEVLVSCPTNWHMRPVEALRFMAEECTKTFPLGVYRDKSKGGNI</sequence>
<dbReference type="Pfam" id="PF02775">
    <property type="entry name" value="TPP_enzyme_C"/>
    <property type="match status" value="1"/>
</dbReference>
<keyword evidence="1" id="KW-0560">Oxidoreductase</keyword>
<dbReference type="GO" id="GO:0030976">
    <property type="term" value="F:thiamine pyrophosphate binding"/>
    <property type="evidence" value="ECO:0007669"/>
    <property type="project" value="InterPro"/>
</dbReference>